<dbReference type="FunFam" id="2.30.30.140:FF:000018">
    <property type="entry name" value="Serine/threonine-protein kinase 31"/>
    <property type="match status" value="1"/>
</dbReference>
<dbReference type="HOGENOM" id="CLU_005966_2_0_1"/>
<dbReference type="AlphaFoldDB" id="A0A0P0W9S7"/>
<dbReference type="GO" id="GO:0003723">
    <property type="term" value="F:RNA binding"/>
    <property type="evidence" value="ECO:0000318"/>
    <property type="project" value="GO_Central"/>
</dbReference>
<comment type="function">
    <text evidence="4">Cytoprotective ribonuclease (RNase) required for resistance to abiotic stresses, acting as a positive regulator of mRNA decapping during stress.</text>
</comment>
<dbReference type="Gramene" id="Os04t0402200-00">
    <property type="protein sequence ID" value="Os04t0402200-00"/>
    <property type="gene ID" value="Os04g0402200"/>
</dbReference>
<dbReference type="FunFam" id="2.40.50.90:FF:000015">
    <property type="entry name" value="Ribonuclease"/>
    <property type="match status" value="1"/>
</dbReference>
<reference evidence="9" key="3">
    <citation type="submission" date="2008-12" db="EMBL/GenBank/DDBJ databases">
        <title>Improved gene annotation of the rice (Oryza sativa) genomes.</title>
        <authorList>
            <person name="Wang J."/>
            <person name="Li R."/>
            <person name="Fan W."/>
            <person name="Huang Q."/>
            <person name="Zhang J."/>
            <person name="Zhou Y."/>
            <person name="Hu Y."/>
            <person name="Zi S."/>
            <person name="Li J."/>
            <person name="Ni P."/>
            <person name="Zheng H."/>
            <person name="Zhang Y."/>
            <person name="Zhao M."/>
            <person name="Hao Q."/>
            <person name="McDermott J."/>
            <person name="Samudrala R."/>
            <person name="Kristiansen K."/>
            <person name="Wong G.K.-S."/>
        </authorList>
    </citation>
    <scope>NUCLEOTIDE SEQUENCE</scope>
</reference>
<dbReference type="GO" id="GO:0004518">
    <property type="term" value="F:nuclease activity"/>
    <property type="evidence" value="ECO:0000318"/>
    <property type="project" value="GO_Central"/>
</dbReference>
<reference evidence="9" key="2">
    <citation type="journal article" date="2005" name="PLoS Biol.">
        <title>The genomes of Oryza sativa: a history of duplications.</title>
        <authorList>
            <person name="Yu J."/>
            <person name="Wang J."/>
            <person name="Lin W."/>
            <person name="Li S."/>
            <person name="Li H."/>
            <person name="Zhou J."/>
            <person name="Ni P."/>
            <person name="Dong W."/>
            <person name="Hu S."/>
            <person name="Zeng C."/>
            <person name="Zhang J."/>
            <person name="Zhang Y."/>
            <person name="Li R."/>
            <person name="Xu Z."/>
            <person name="Li S."/>
            <person name="Li X."/>
            <person name="Zheng H."/>
            <person name="Cong L."/>
            <person name="Lin L."/>
            <person name="Yin J."/>
            <person name="Geng J."/>
            <person name="Li G."/>
            <person name="Shi J."/>
            <person name="Liu J."/>
            <person name="Lv H."/>
            <person name="Li J."/>
            <person name="Wang J."/>
            <person name="Deng Y."/>
            <person name="Ran L."/>
            <person name="Shi X."/>
            <person name="Wang X."/>
            <person name="Wu Q."/>
            <person name="Li C."/>
            <person name="Ren X."/>
            <person name="Wang J."/>
            <person name="Wang X."/>
            <person name="Li D."/>
            <person name="Liu D."/>
            <person name="Zhang X."/>
            <person name="Ji Z."/>
            <person name="Zhao W."/>
            <person name="Sun Y."/>
            <person name="Zhang Z."/>
            <person name="Bao J."/>
            <person name="Han Y."/>
            <person name="Dong L."/>
            <person name="Ji J."/>
            <person name="Chen P."/>
            <person name="Wu S."/>
            <person name="Liu J."/>
            <person name="Xiao Y."/>
            <person name="Bu D."/>
            <person name="Tan J."/>
            <person name="Yang L."/>
            <person name="Ye C."/>
            <person name="Zhang J."/>
            <person name="Xu J."/>
            <person name="Zhou Y."/>
            <person name="Yu Y."/>
            <person name="Zhang B."/>
            <person name="Zhuang S."/>
            <person name="Wei H."/>
            <person name="Liu B."/>
            <person name="Lei M."/>
            <person name="Yu H."/>
            <person name="Li Y."/>
            <person name="Xu H."/>
            <person name="Wei S."/>
            <person name="He X."/>
            <person name="Fang L."/>
            <person name="Zhang Z."/>
            <person name="Zhang Y."/>
            <person name="Huang X."/>
            <person name="Su Z."/>
            <person name="Tong W."/>
            <person name="Li J."/>
            <person name="Tong Z."/>
            <person name="Li S."/>
            <person name="Ye J."/>
            <person name="Wang L."/>
            <person name="Fang L."/>
            <person name="Lei T."/>
            <person name="Chen C."/>
            <person name="Chen H."/>
            <person name="Xu Z."/>
            <person name="Li H."/>
            <person name="Huang H."/>
            <person name="Zhang F."/>
            <person name="Xu H."/>
            <person name="Li N."/>
            <person name="Zhao C."/>
            <person name="Li S."/>
            <person name="Dong L."/>
            <person name="Huang Y."/>
            <person name="Li L."/>
            <person name="Xi Y."/>
            <person name="Qi Q."/>
            <person name="Li W."/>
            <person name="Zhang B."/>
            <person name="Hu W."/>
            <person name="Zhang Y."/>
            <person name="Tian X."/>
            <person name="Jiao Y."/>
            <person name="Liang X."/>
            <person name="Jin J."/>
            <person name="Gao L."/>
            <person name="Zheng W."/>
            <person name="Hao B."/>
            <person name="Liu S."/>
            <person name="Wang W."/>
            <person name="Yuan L."/>
            <person name="Cao M."/>
            <person name="McDermott J."/>
            <person name="Samudrala R."/>
            <person name="Wang J."/>
            <person name="Wong G.K."/>
            <person name="Yang H."/>
        </authorList>
    </citation>
    <scope>NUCLEOTIDE SEQUENCE [LARGE SCALE GENOMIC DNA]</scope>
</reference>
<evidence type="ECO:0000313" key="10">
    <source>
        <dbReference type="Proteomes" id="UP000059680"/>
    </source>
</evidence>
<proteinExistence type="evidence at protein level"/>
<name>A0A0P0W9S7_ORYSJ</name>
<dbReference type="Pfam" id="PF00567">
    <property type="entry name" value="TUDOR"/>
    <property type="match status" value="1"/>
</dbReference>
<dbReference type="PROSITE" id="PS50830">
    <property type="entry name" value="TNASE_3"/>
    <property type="match status" value="4"/>
</dbReference>
<dbReference type="Proteomes" id="UP000007752">
    <property type="component" value="Chromosome 4"/>
</dbReference>
<evidence type="ECO:0000256" key="1">
    <source>
        <dbReference type="ARBA" id="ARBA00004496"/>
    </source>
</evidence>
<dbReference type="GO" id="GO:0031047">
    <property type="term" value="P:regulatory ncRNA-mediated gene silencing"/>
    <property type="evidence" value="ECO:0007669"/>
    <property type="project" value="UniProtKB-UniRule"/>
</dbReference>
<evidence type="ECO:0000256" key="3">
    <source>
        <dbReference type="ARBA" id="ARBA00022737"/>
    </source>
</evidence>
<evidence type="ECO:0000256" key="5">
    <source>
        <dbReference type="SAM" id="MobiDB-lite"/>
    </source>
</evidence>
<dbReference type="SMART" id="SM00318">
    <property type="entry name" value="SNc"/>
    <property type="match status" value="4"/>
</dbReference>
<dbReference type="GO" id="GO:0031332">
    <property type="term" value="C:RNAi effector complex"/>
    <property type="evidence" value="ECO:0007669"/>
    <property type="project" value="InterPro"/>
</dbReference>
<dbReference type="PANTHER" id="PTHR12302">
    <property type="entry name" value="EBNA2 BINDING PROTEIN P100"/>
    <property type="match status" value="1"/>
</dbReference>
<reference evidence="8 10" key="5">
    <citation type="journal article" date="2013" name="Rice">
        <title>Improvement of the Oryza sativa Nipponbare reference genome using next generation sequence and optical map data.</title>
        <authorList>
            <person name="Kawahara Y."/>
            <person name="de la Bastide M."/>
            <person name="Hamilton J.P."/>
            <person name="Kanamori H."/>
            <person name="McCombie W.R."/>
            <person name="Ouyang S."/>
            <person name="Schwartz D.C."/>
            <person name="Tanaka T."/>
            <person name="Wu J."/>
            <person name="Zhou S."/>
            <person name="Childs K.L."/>
            <person name="Davidson R.M."/>
            <person name="Lin H."/>
            <person name="Quesada-Ocampo L."/>
            <person name="Vaillancourt B."/>
            <person name="Sakai H."/>
            <person name="Lee S.S."/>
            <person name="Kim J."/>
            <person name="Numa H."/>
            <person name="Itoh T."/>
            <person name="Buell C.R."/>
            <person name="Matsumoto T."/>
        </authorList>
    </citation>
    <scope>NUCLEOTIDE SEQUENCE [LARGE SCALE GENOMIC DNA]</scope>
    <source>
        <strain evidence="10">cv. Nipponbare</strain>
    </source>
</reference>
<dbReference type="Gene3D" id="2.30.30.140">
    <property type="match status" value="1"/>
</dbReference>
<evidence type="ECO:0000259" key="7">
    <source>
        <dbReference type="PROSITE" id="PS50830"/>
    </source>
</evidence>
<dbReference type="SMART" id="SM00333">
    <property type="entry name" value="TUDOR"/>
    <property type="match status" value="1"/>
</dbReference>
<evidence type="ECO:0000256" key="4">
    <source>
        <dbReference type="PIRNR" id="PIRNR017179"/>
    </source>
</evidence>
<dbReference type="Pfam" id="PF00565">
    <property type="entry name" value="SNase"/>
    <property type="match status" value="4"/>
</dbReference>
<dbReference type="Gene3D" id="2.40.50.90">
    <property type="match status" value="5"/>
</dbReference>
<evidence type="ECO:0000259" key="6">
    <source>
        <dbReference type="PROSITE" id="PS50304"/>
    </source>
</evidence>
<evidence type="ECO:0000313" key="8">
    <source>
        <dbReference type="EMBL" id="BAS89052.1"/>
    </source>
</evidence>
<keyword evidence="10" id="KW-1185">Reference proteome</keyword>
<dbReference type="OMA" id="AGMFYVQ"/>
<dbReference type="SMR" id="A0A0P0W9S7"/>
<keyword evidence="3" id="KW-0677">Repeat</keyword>
<dbReference type="SUPFAM" id="SSF50199">
    <property type="entry name" value="Staphylococcal nuclease"/>
    <property type="match status" value="5"/>
</dbReference>
<evidence type="ECO:0000313" key="9">
    <source>
        <dbReference type="EMBL" id="EAZ30614.1"/>
    </source>
</evidence>
<dbReference type="InterPro" id="IPR002999">
    <property type="entry name" value="Tudor"/>
</dbReference>
<dbReference type="InterPro" id="IPR016685">
    <property type="entry name" value="Silence_cplx_Nase-comp_TudorSN"/>
</dbReference>
<feature type="domain" description="Tudor" evidence="6">
    <location>
        <begin position="833"/>
        <end position="895"/>
    </location>
</feature>
<dbReference type="eggNOG" id="KOG2039">
    <property type="taxonomic scope" value="Eukaryota"/>
</dbReference>
<feature type="domain" description="TNase-like" evidence="7">
    <location>
        <begin position="12"/>
        <end position="153"/>
    </location>
</feature>
<feature type="domain" description="TNase-like" evidence="7">
    <location>
        <begin position="591"/>
        <end position="717"/>
    </location>
</feature>
<dbReference type="FunFam" id="2.40.50.90:FF:000061">
    <property type="entry name" value="Ribonuclease"/>
    <property type="match status" value="1"/>
</dbReference>
<dbReference type="OrthoDB" id="10023235at2759"/>
<gene>
    <name evidence="8" type="ordered locus">Os04g0402200</name>
    <name evidence="9" type="ORF">OsJ_14666</name>
    <name evidence="8" type="ORF">OSNPB_040402200</name>
</gene>
<keyword evidence="11 12" id="KW-1267">Proteomics identification</keyword>
<dbReference type="FunFam" id="2.40.50.90:FF:000059">
    <property type="entry name" value="Ribonuclease"/>
    <property type="match status" value="1"/>
</dbReference>
<evidence type="ECO:0000256" key="2">
    <source>
        <dbReference type="ARBA" id="ARBA00022490"/>
    </source>
</evidence>
<dbReference type="InterPro" id="IPR016071">
    <property type="entry name" value="Staphylococal_nuclease_OB-fold"/>
</dbReference>
<dbReference type="SUPFAM" id="SSF63748">
    <property type="entry name" value="Tudor/PWWP/MBT"/>
    <property type="match status" value="1"/>
</dbReference>
<feature type="region of interest" description="Disordered" evidence="5">
    <location>
        <begin position="792"/>
        <end position="831"/>
    </location>
</feature>
<dbReference type="EMBL" id="AP014960">
    <property type="protein sequence ID" value="BAS89052.1"/>
    <property type="molecule type" value="Genomic_DNA"/>
</dbReference>
<dbReference type="FunCoup" id="A0A0P0W9S7">
    <property type="interactions" value="2642"/>
</dbReference>
<dbReference type="Proteomes" id="UP000059680">
    <property type="component" value="Chromosome 4"/>
</dbReference>
<dbReference type="GO" id="GO:0005829">
    <property type="term" value="C:cytosol"/>
    <property type="evidence" value="ECO:0000318"/>
    <property type="project" value="GO_Central"/>
</dbReference>
<feature type="region of interest" description="Disordered" evidence="5">
    <location>
        <begin position="406"/>
        <end position="437"/>
    </location>
</feature>
<comment type="subcellular location">
    <subcellularLocation>
        <location evidence="1 4">Cytoplasm</location>
    </subcellularLocation>
</comment>
<dbReference type="EMBL" id="CM000141">
    <property type="protein sequence ID" value="EAZ30614.1"/>
    <property type="molecule type" value="Genomic_DNA"/>
</dbReference>
<feature type="compositionally biased region" description="Basic and acidic residues" evidence="5">
    <location>
        <begin position="809"/>
        <end position="821"/>
    </location>
</feature>
<dbReference type="InterPro" id="IPR035437">
    <property type="entry name" value="SNase_OB-fold_sf"/>
</dbReference>
<dbReference type="GO" id="GO:0005634">
    <property type="term" value="C:nucleus"/>
    <property type="evidence" value="ECO:0000318"/>
    <property type="project" value="GO_Central"/>
</dbReference>
<feature type="domain" description="TNase-like" evidence="7">
    <location>
        <begin position="381"/>
        <end position="562"/>
    </location>
</feature>
<protein>
    <recommendedName>
        <fullName evidence="4">Ribonuclease</fullName>
    </recommendedName>
</protein>
<sequence length="1056" mass="116804">MVTGGAVPAAAPVWKGKVKSVPSGDTVVIMDTSKAEEVIPPPEMSVTLSCIIAPNLARRGGMDEPFAWESREYLRRLLIGQDVRFRVEYTASPSGRKFGMVFFAEKNVACMVVAAGLAKVKEQGQKGEISPYVAELLRLETIARDQGLGRWSKLPGALESSIRDLPPSTIGDGRSFDAKGFVAENKGKSLEAIVEHVRDGSTIRVHLIPSFLYVQVYVAGVQAPSMGRRATPPPNAQAGVGNGAANGEASTTPAPMAAAQKLLASADIYSEVPPDRFGQEAKHFTETRVLNREVRIVMEGTDNFNNIFGSVYYSDGDVVKDLALDLVQNGLAKYVEWSANVLDPQLKTKLRNADLQVKKEQLRIWTGFKPPVTNTKPIHNQKFTGKVIEVVNGYCLVIADDAEPYGSPSAERRVNLSSIRPPKFEKPSEENKSSEQFARTAKEFLRTRLIGKQVNVSMEYSRRINIADGQIAGPRTNSTETRVLEYGSVFLPSSSHADGETATSSSDSSNNQLGINVAALLVSRGLADITRHRDYEDRSHHYDALIAAHARAEKTKKGYHSKKECPPIHMTDLTRVPKKAKEFLHLLQRSRRHSAIVEYVFSGHRFKVTIPKETCTIAFALSGVRCPGRDEPYSDEAITMMRRRILQRNVEIEINTVDRTGTFLGSLWESNINVASVLLEAGLAKISSFAVDKMPDAQVLLKTEKIAKQKKLKVWENYEEVEVSNVSLYDNKETLKVIVTEVLGAGMFYVQALADEHVEFVRHQLASLDIKDDPAEALEVKELETSKEVATLTKDLPETLDAEDPSSDVAKDESVTSKDIDPLPDDSNTAPFTPMKGEMVLALFRCDNSWNRAMIIGECQGVEGPEFEVFYIDYGNQELVPHSCLRPINLSISSIPPLAKLCSLAFVKVPSLNDYLGQEAAMYLNSILLDNGREFEAIVEERDAASGGKLQGQGTGEILGVTLLDSETDNSINAEMLERGYGQLERRRWDSRERRAAIKKLEEFQEVARKEQLGVWCPKNARKQGMDENEYPVLARAPPPPKKGYDLIKFIASRSD</sequence>
<dbReference type="GO" id="GO:0006402">
    <property type="term" value="P:mRNA catabolic process"/>
    <property type="evidence" value="ECO:0000318"/>
    <property type="project" value="GO_Central"/>
</dbReference>
<organism evidence="9">
    <name type="scientific">Oryza sativa subsp. japonica</name>
    <name type="common">Rice</name>
    <dbReference type="NCBI Taxonomy" id="39947"/>
    <lineage>
        <taxon>Eukaryota</taxon>
        <taxon>Viridiplantae</taxon>
        <taxon>Streptophyta</taxon>
        <taxon>Embryophyta</taxon>
        <taxon>Tracheophyta</taxon>
        <taxon>Spermatophyta</taxon>
        <taxon>Magnoliopsida</taxon>
        <taxon>Liliopsida</taxon>
        <taxon>Poales</taxon>
        <taxon>Poaceae</taxon>
        <taxon>BOP clade</taxon>
        <taxon>Oryzoideae</taxon>
        <taxon>Oryzeae</taxon>
        <taxon>Oryzinae</taxon>
        <taxon>Oryza</taxon>
        <taxon>Oryza sativa</taxon>
    </lineage>
</organism>
<dbReference type="STRING" id="39947.Q7XV85"/>
<evidence type="ECO:0007829" key="12">
    <source>
        <dbReference type="ProteomicsDB" id="A0A0P0W9S7"/>
    </source>
</evidence>
<reference evidence="8" key="6">
    <citation type="submission" date="2015-10" db="EMBL/GenBank/DDBJ databases">
        <authorList>
            <person name="Sakai H."/>
            <person name="Kawahara Y."/>
            <person name="Matsumoto T."/>
            <person name="Buell C.R."/>
            <person name="Itoh T."/>
        </authorList>
    </citation>
    <scope>NUCLEOTIDE SEQUENCE</scope>
</reference>
<keyword evidence="2 4" id="KW-0963">Cytoplasm</keyword>
<feature type="region of interest" description="Disordered" evidence="5">
    <location>
        <begin position="227"/>
        <end position="253"/>
    </location>
</feature>
<dbReference type="FunFam" id="2.40.50.90:FF:000018">
    <property type="entry name" value="Ribonuclease"/>
    <property type="match status" value="1"/>
</dbReference>
<feature type="compositionally biased region" description="Basic and acidic residues" evidence="5">
    <location>
        <begin position="422"/>
        <end position="433"/>
    </location>
</feature>
<dbReference type="PaxDb" id="39947-Q7XV85"/>
<dbReference type="KEGG" id="osa:9269825"/>
<dbReference type="PROSITE" id="PS50304">
    <property type="entry name" value="TUDOR"/>
    <property type="match status" value="1"/>
</dbReference>
<feature type="compositionally biased region" description="Low complexity" evidence="5">
    <location>
        <begin position="236"/>
        <end position="247"/>
    </location>
</feature>
<evidence type="ECO:0007829" key="11">
    <source>
        <dbReference type="PeptideAtlas" id="A0A0P0W9S7"/>
    </source>
</evidence>
<dbReference type="PIRSF" id="PIRSF017179">
    <property type="entry name" value="RISC-Tudor-SN"/>
    <property type="match status" value="1"/>
</dbReference>
<feature type="domain" description="TNase-like" evidence="7">
    <location>
        <begin position="188"/>
        <end position="367"/>
    </location>
</feature>
<accession>Q7XV85</accession>
<reference evidence="10" key="1">
    <citation type="journal article" date="2005" name="Nature">
        <title>The map-based sequence of the rice genome.</title>
        <authorList>
            <consortium name="International rice genome sequencing project (IRGSP)"/>
            <person name="Matsumoto T."/>
            <person name="Wu J."/>
            <person name="Kanamori H."/>
            <person name="Katayose Y."/>
            <person name="Fujisawa M."/>
            <person name="Namiki N."/>
            <person name="Mizuno H."/>
            <person name="Yamamoto K."/>
            <person name="Antonio B.A."/>
            <person name="Baba T."/>
            <person name="Sakata K."/>
            <person name="Nagamura Y."/>
            <person name="Aoki H."/>
            <person name="Arikawa K."/>
            <person name="Arita K."/>
            <person name="Bito T."/>
            <person name="Chiden Y."/>
            <person name="Fujitsuka N."/>
            <person name="Fukunaka R."/>
            <person name="Hamada M."/>
            <person name="Harada C."/>
            <person name="Hayashi A."/>
            <person name="Hijishita S."/>
            <person name="Honda M."/>
            <person name="Hosokawa S."/>
            <person name="Ichikawa Y."/>
            <person name="Idonuma A."/>
            <person name="Iijima M."/>
            <person name="Ikeda M."/>
            <person name="Ikeno M."/>
            <person name="Ito K."/>
            <person name="Ito S."/>
            <person name="Ito T."/>
            <person name="Ito Y."/>
            <person name="Ito Y."/>
            <person name="Iwabuchi A."/>
            <person name="Kamiya K."/>
            <person name="Karasawa W."/>
            <person name="Kurita K."/>
            <person name="Katagiri S."/>
            <person name="Kikuta A."/>
            <person name="Kobayashi H."/>
            <person name="Kobayashi N."/>
            <person name="Machita K."/>
            <person name="Maehara T."/>
            <person name="Masukawa M."/>
            <person name="Mizubayashi T."/>
            <person name="Mukai Y."/>
            <person name="Nagasaki H."/>
            <person name="Nagata Y."/>
            <person name="Naito S."/>
            <person name="Nakashima M."/>
            <person name="Nakama Y."/>
            <person name="Nakamichi Y."/>
            <person name="Nakamura M."/>
            <person name="Meguro A."/>
            <person name="Negishi M."/>
            <person name="Ohta I."/>
            <person name="Ohta T."/>
            <person name="Okamoto M."/>
            <person name="Ono N."/>
            <person name="Saji S."/>
            <person name="Sakaguchi M."/>
            <person name="Sakai K."/>
            <person name="Shibata M."/>
            <person name="Shimokawa T."/>
            <person name="Song J."/>
            <person name="Takazaki Y."/>
            <person name="Terasawa K."/>
            <person name="Tsugane M."/>
            <person name="Tsuji K."/>
            <person name="Ueda S."/>
            <person name="Waki K."/>
            <person name="Yamagata H."/>
            <person name="Yamamoto M."/>
            <person name="Yamamoto S."/>
            <person name="Yamane H."/>
            <person name="Yoshiki S."/>
            <person name="Yoshihara R."/>
            <person name="Yukawa K."/>
            <person name="Zhong H."/>
            <person name="Yano M."/>
            <person name="Yuan Q."/>
            <person name="Ouyang S."/>
            <person name="Liu J."/>
            <person name="Jones K.M."/>
            <person name="Gansberger K."/>
            <person name="Moffat K."/>
            <person name="Hill J."/>
            <person name="Bera J."/>
            <person name="Fadrosh D."/>
            <person name="Jin S."/>
            <person name="Johri S."/>
            <person name="Kim M."/>
            <person name="Overton L."/>
            <person name="Reardon M."/>
            <person name="Tsitrin T."/>
            <person name="Vuong H."/>
            <person name="Weaver B."/>
            <person name="Ciecko A."/>
            <person name="Tallon L."/>
            <person name="Jackson J."/>
            <person name="Pai G."/>
            <person name="Aken S.V."/>
            <person name="Utterback T."/>
            <person name="Reidmuller S."/>
            <person name="Feldblyum T."/>
            <person name="Hsiao J."/>
            <person name="Zismann V."/>
            <person name="Iobst S."/>
            <person name="de Vazeille A.R."/>
            <person name="Buell C.R."/>
            <person name="Ying K."/>
            <person name="Li Y."/>
            <person name="Lu T."/>
            <person name="Huang Y."/>
            <person name="Zhao Q."/>
            <person name="Feng Q."/>
            <person name="Zhang L."/>
            <person name="Zhu J."/>
            <person name="Weng Q."/>
            <person name="Mu J."/>
            <person name="Lu Y."/>
            <person name="Fan D."/>
            <person name="Liu Y."/>
            <person name="Guan J."/>
            <person name="Zhang Y."/>
            <person name="Yu S."/>
            <person name="Liu X."/>
            <person name="Zhang Y."/>
            <person name="Hong G."/>
            <person name="Han B."/>
            <person name="Choisne N."/>
            <person name="Demange N."/>
            <person name="Orjeda G."/>
            <person name="Samain S."/>
            <person name="Cattolico L."/>
            <person name="Pelletier E."/>
            <person name="Couloux A."/>
            <person name="Segurens B."/>
            <person name="Wincker P."/>
            <person name="D'Hont A."/>
            <person name="Scarpelli C."/>
            <person name="Weissenbach J."/>
            <person name="Salanoubat M."/>
            <person name="Quetier F."/>
            <person name="Yu Y."/>
            <person name="Kim H.R."/>
            <person name="Rambo T."/>
            <person name="Currie J."/>
            <person name="Collura K."/>
            <person name="Luo M."/>
            <person name="Yang T."/>
            <person name="Ammiraju J.S.S."/>
            <person name="Engler F."/>
            <person name="Soderlund C."/>
            <person name="Wing R.A."/>
            <person name="Palmer L.E."/>
            <person name="de la Bastide M."/>
            <person name="Spiegel L."/>
            <person name="Nascimento L."/>
            <person name="Zutavern T."/>
            <person name="O'Shaughnessy A."/>
            <person name="Dike S."/>
            <person name="Dedhia N."/>
            <person name="Preston R."/>
            <person name="Balija V."/>
            <person name="McCombie W.R."/>
            <person name="Chow T."/>
            <person name="Chen H."/>
            <person name="Chung M."/>
            <person name="Chen C."/>
            <person name="Shaw J."/>
            <person name="Wu H."/>
            <person name="Hsiao K."/>
            <person name="Chao Y."/>
            <person name="Chu M."/>
            <person name="Cheng C."/>
            <person name="Hour A."/>
            <person name="Lee P."/>
            <person name="Lin S."/>
            <person name="Lin Y."/>
            <person name="Liou J."/>
            <person name="Liu S."/>
            <person name="Hsing Y."/>
            <person name="Raghuvanshi S."/>
            <person name="Mohanty A."/>
            <person name="Bharti A.K."/>
            <person name="Gaur A."/>
            <person name="Gupta V."/>
            <person name="Kumar D."/>
            <person name="Ravi V."/>
            <person name="Vij S."/>
            <person name="Kapur A."/>
            <person name="Khurana P."/>
            <person name="Khurana P."/>
            <person name="Khurana J.P."/>
            <person name="Tyagi A.K."/>
            <person name="Gaikwad K."/>
            <person name="Singh A."/>
            <person name="Dalal V."/>
            <person name="Srivastava S."/>
            <person name="Dixit A."/>
            <person name="Pal A.K."/>
            <person name="Ghazi I.A."/>
            <person name="Yadav M."/>
            <person name="Pandit A."/>
            <person name="Bhargava A."/>
            <person name="Sureshbabu K."/>
            <person name="Batra K."/>
            <person name="Sharma T.R."/>
            <person name="Mohapatra T."/>
            <person name="Singh N.K."/>
            <person name="Messing J."/>
            <person name="Nelson A.B."/>
            <person name="Fuks G."/>
            <person name="Kavchok S."/>
            <person name="Keizer G."/>
            <person name="Linton E."/>
            <person name="Llaca V."/>
            <person name="Song R."/>
            <person name="Tanyolac B."/>
            <person name="Young S."/>
            <person name="Ho-Il K."/>
            <person name="Hahn J.H."/>
            <person name="Sangsakoo G."/>
            <person name="Vanavichit A."/>
            <person name="de Mattos Luiz.A.T."/>
            <person name="Zimmer P.D."/>
            <person name="Malone G."/>
            <person name="Dellagostin O."/>
            <person name="de Oliveira A.C."/>
            <person name="Bevan M."/>
            <person name="Bancroft I."/>
            <person name="Minx P."/>
            <person name="Cordum H."/>
            <person name="Wilson R."/>
            <person name="Cheng Z."/>
            <person name="Jin W."/>
            <person name="Jiang J."/>
            <person name="Leong S.A."/>
            <person name="Iwama H."/>
            <person name="Gojobori T."/>
            <person name="Itoh T."/>
            <person name="Niimura Y."/>
            <person name="Fujii Y."/>
            <person name="Habara T."/>
            <person name="Sakai H."/>
            <person name="Sato Y."/>
            <person name="Wilson G."/>
            <person name="Kumar K."/>
            <person name="McCouch S."/>
            <person name="Juretic N."/>
            <person name="Hoen D."/>
            <person name="Wright S."/>
            <person name="Bruskiewich R."/>
            <person name="Bureau T."/>
            <person name="Miyao A."/>
            <person name="Hirochika H."/>
            <person name="Nishikawa T."/>
            <person name="Kadowaki K."/>
            <person name="Sugiura M."/>
            <person name="Burr B."/>
            <person name="Sasaki T."/>
        </authorList>
    </citation>
    <scope>NUCLEOTIDE SEQUENCE [LARGE SCALE GENOMIC DNA]</scope>
    <source>
        <strain evidence="10">cv. Nipponbare</strain>
    </source>
</reference>
<accession>A0A0P0W9S7</accession>
<reference evidence="8" key="4">
    <citation type="journal article" date="2013" name="Plant Cell Physiol.">
        <title>Rice Annotation Project Database (RAP-DB): an integrative and interactive database for rice genomics.</title>
        <authorList>
            <person name="Sakai H."/>
            <person name="Lee S.S."/>
            <person name="Tanaka T."/>
            <person name="Numa H."/>
            <person name="Kim J."/>
            <person name="Kawahara Y."/>
            <person name="Wakimoto H."/>
            <person name="Yang C.C."/>
            <person name="Iwamoto M."/>
            <person name="Abe T."/>
            <person name="Yamada Y."/>
            <person name="Muto A."/>
            <person name="Inokuchi H."/>
            <person name="Ikemura T."/>
            <person name="Matsumoto T."/>
            <person name="Sasaki T."/>
            <person name="Itoh T."/>
        </authorList>
    </citation>
    <scope>NUCLEOTIDE SEQUENCE</scope>
</reference>
<dbReference type="PANTHER" id="PTHR12302:SF10">
    <property type="entry name" value="RIBONUCLEASE"/>
    <property type="match status" value="1"/>
</dbReference>